<dbReference type="PANTHER" id="PTHR11527">
    <property type="entry name" value="HEAT-SHOCK PROTEIN 20 FAMILY MEMBER"/>
    <property type="match status" value="1"/>
</dbReference>
<dbReference type="PROSITE" id="PS01031">
    <property type="entry name" value="SHSP"/>
    <property type="match status" value="1"/>
</dbReference>
<dbReference type="SUPFAM" id="SSF49764">
    <property type="entry name" value="HSP20-like chaperones"/>
    <property type="match status" value="1"/>
</dbReference>
<protein>
    <submittedName>
        <fullName evidence="4">Molecular chaperone IbpA, HSP20 family</fullName>
    </submittedName>
</protein>
<evidence type="ECO:0000256" key="2">
    <source>
        <dbReference type="RuleBase" id="RU003616"/>
    </source>
</evidence>
<dbReference type="Pfam" id="PF00011">
    <property type="entry name" value="HSP20"/>
    <property type="match status" value="1"/>
</dbReference>
<evidence type="ECO:0000313" key="4">
    <source>
        <dbReference type="EMBL" id="SDU45416.1"/>
    </source>
</evidence>
<dbReference type="Proteomes" id="UP000182977">
    <property type="component" value="Chromosome I"/>
</dbReference>
<evidence type="ECO:0000256" key="1">
    <source>
        <dbReference type="PROSITE-ProRule" id="PRU00285"/>
    </source>
</evidence>
<evidence type="ECO:0000313" key="5">
    <source>
        <dbReference type="Proteomes" id="UP000182977"/>
    </source>
</evidence>
<dbReference type="OrthoDB" id="3855217at2"/>
<dbReference type="Gene3D" id="2.60.40.790">
    <property type="match status" value="1"/>
</dbReference>
<feature type="domain" description="SHSP" evidence="3">
    <location>
        <begin position="25"/>
        <end position="140"/>
    </location>
</feature>
<dbReference type="STRING" id="419479.SAMN04488563_1858"/>
<keyword evidence="5" id="KW-1185">Reference proteome</keyword>
<sequence>MSTTLAPFADVDRLFRSFWDAPVTAGSVKGFAPAADLAREGDDLVARFDLPGLDPENDVTVEVEGRRLVVRGERKDTRDENANGHRVREVRYGSFRRTVALPVAADPSAVSAGYDAGVLTVTVAGVYAGTSPTRIEVQRAA</sequence>
<dbReference type="AlphaFoldDB" id="A0A1H2INA4"/>
<dbReference type="InterPro" id="IPR031107">
    <property type="entry name" value="Small_HSP"/>
</dbReference>
<comment type="similarity">
    <text evidence="1 2">Belongs to the small heat shock protein (HSP20) family.</text>
</comment>
<dbReference type="RefSeq" id="WP_046770221.1">
    <property type="nucleotide sequence ID" value="NZ_LBMC01000019.1"/>
</dbReference>
<evidence type="ECO:0000259" key="3">
    <source>
        <dbReference type="PROSITE" id="PS01031"/>
    </source>
</evidence>
<organism evidence="4 5">
    <name type="scientific">Jiangella alkaliphila</name>
    <dbReference type="NCBI Taxonomy" id="419479"/>
    <lineage>
        <taxon>Bacteria</taxon>
        <taxon>Bacillati</taxon>
        <taxon>Actinomycetota</taxon>
        <taxon>Actinomycetes</taxon>
        <taxon>Jiangellales</taxon>
        <taxon>Jiangellaceae</taxon>
        <taxon>Jiangella</taxon>
    </lineage>
</organism>
<dbReference type="EMBL" id="LT629791">
    <property type="protein sequence ID" value="SDU45416.1"/>
    <property type="molecule type" value="Genomic_DNA"/>
</dbReference>
<name>A0A1H2INA4_9ACTN</name>
<proteinExistence type="inferred from homology"/>
<accession>A0A1H2INA4</accession>
<dbReference type="CDD" id="cd06464">
    <property type="entry name" value="ACD_sHsps-like"/>
    <property type="match status" value="1"/>
</dbReference>
<reference evidence="5" key="1">
    <citation type="submission" date="2016-10" db="EMBL/GenBank/DDBJ databases">
        <authorList>
            <person name="Varghese N."/>
            <person name="Submissions S."/>
        </authorList>
    </citation>
    <scope>NUCLEOTIDE SEQUENCE [LARGE SCALE GENOMIC DNA]</scope>
    <source>
        <strain evidence="5">DSM 45079</strain>
    </source>
</reference>
<gene>
    <name evidence="4" type="ORF">SAMN04488563_1858</name>
</gene>
<dbReference type="InterPro" id="IPR002068">
    <property type="entry name" value="A-crystallin/Hsp20_dom"/>
</dbReference>
<dbReference type="InterPro" id="IPR008978">
    <property type="entry name" value="HSP20-like_chaperone"/>
</dbReference>